<dbReference type="Pfam" id="PF07974">
    <property type="entry name" value="EGF_2"/>
    <property type="match status" value="1"/>
</dbReference>
<keyword evidence="3 4" id="KW-1015">Disulfide bond</keyword>
<dbReference type="EMBL" id="JH767132">
    <property type="protein sequence ID" value="EQC42846.1"/>
    <property type="molecule type" value="Genomic_DNA"/>
</dbReference>
<dbReference type="InParanoid" id="T0R7C3"/>
<dbReference type="PRINTS" id="PR00011">
    <property type="entry name" value="EGFLAMININ"/>
</dbReference>
<dbReference type="GeneID" id="19941292"/>
<dbReference type="PANTHER" id="PTHR11219">
    <property type="entry name" value="TENEURIN AND N-ACETYLGLUCOSAMINE-1-PHOSPHODIESTER ALPHA-N-ACETYLGLUCOSAMINIDASE"/>
    <property type="match status" value="1"/>
</dbReference>
<evidence type="ECO:0000313" key="7">
    <source>
        <dbReference type="Proteomes" id="UP000030762"/>
    </source>
</evidence>
<evidence type="ECO:0000256" key="1">
    <source>
        <dbReference type="ARBA" id="ARBA00022536"/>
    </source>
</evidence>
<dbReference type="InterPro" id="IPR051216">
    <property type="entry name" value="Teneurin"/>
</dbReference>
<dbReference type="InterPro" id="IPR013111">
    <property type="entry name" value="EGF_extracell"/>
</dbReference>
<feature type="disulfide bond" evidence="4">
    <location>
        <begin position="342"/>
        <end position="352"/>
    </location>
</feature>
<evidence type="ECO:0000259" key="5">
    <source>
        <dbReference type="PROSITE" id="PS50026"/>
    </source>
</evidence>
<proteinExistence type="predicted"/>
<protein>
    <recommendedName>
        <fullName evidence="5">EGF-like domain-containing protein</fullName>
    </recommendedName>
</protein>
<dbReference type="AlphaFoldDB" id="T0R7C3"/>
<feature type="domain" description="EGF-like" evidence="5">
    <location>
        <begin position="338"/>
        <end position="371"/>
    </location>
</feature>
<dbReference type="eggNOG" id="ENOG502RY8D">
    <property type="taxonomic scope" value="Eukaryota"/>
</dbReference>
<dbReference type="Pfam" id="PF23106">
    <property type="entry name" value="EGF_Teneurin"/>
    <property type="match status" value="1"/>
</dbReference>
<dbReference type="GO" id="GO:0046982">
    <property type="term" value="F:protein heterodimerization activity"/>
    <property type="evidence" value="ECO:0007669"/>
    <property type="project" value="TreeGrafter"/>
</dbReference>
<dbReference type="PANTHER" id="PTHR11219:SF69">
    <property type="entry name" value="TENEURIN-A"/>
    <property type="match status" value="1"/>
</dbReference>
<sequence length="376" mass="40246">MLHGRLEKRRSGLVLQYCSTQQGPHAARRWQGAWHSMAWNNRRAPSRGAAGMLCTVVAPCSGEWRVGATEVDSRGRGRRHRCLWPRHLQRCYRADGVKRQHDARSRKTATEMRYLNLLVGLAGVAGYNPQGGDLCATLNNCNGHGFCNTHTKVCTCQVGWGAPTDISIWKSPDCSLRTCPAGLSWTSVPTSETTGHTVLAECSDMGICNTNTGECTCFPGFQGLSCELAGCPNGCSGHGRCLAMRYLAGQATALPLSPARTYYGLQTTTTWDQERIFGCVCDSSWPVGLASGQTQVPEWFGADCSLRRCPSNNDPLSGVIDTDCAGVAAAGSTSVGAAGNLCYVECSNRGICNYKDGTCACFEGFLGVDCSVQVAG</sequence>
<dbReference type="VEuPathDB" id="FungiDB:SDRG_00565"/>
<dbReference type="PROSITE" id="PS00022">
    <property type="entry name" value="EGF_1"/>
    <property type="match status" value="2"/>
</dbReference>
<accession>T0R7C3</accession>
<gene>
    <name evidence="6" type="ORF">SDRG_00565</name>
</gene>
<keyword evidence="7" id="KW-1185">Reference proteome</keyword>
<dbReference type="RefSeq" id="XP_008604269.1">
    <property type="nucleotide sequence ID" value="XM_008606047.1"/>
</dbReference>
<dbReference type="PROSITE" id="PS50026">
    <property type="entry name" value="EGF_3"/>
    <property type="match status" value="1"/>
</dbReference>
<dbReference type="SMART" id="SM00181">
    <property type="entry name" value="EGF"/>
    <property type="match status" value="3"/>
</dbReference>
<dbReference type="PROSITE" id="PS01186">
    <property type="entry name" value="EGF_2"/>
    <property type="match status" value="2"/>
</dbReference>
<keyword evidence="1 4" id="KW-0245">EGF-like domain</keyword>
<reference evidence="6 7" key="1">
    <citation type="submission" date="2012-04" db="EMBL/GenBank/DDBJ databases">
        <title>The Genome Sequence of Saprolegnia declina VS20.</title>
        <authorList>
            <consortium name="The Broad Institute Genome Sequencing Platform"/>
            <person name="Russ C."/>
            <person name="Nusbaum C."/>
            <person name="Tyler B."/>
            <person name="van West P."/>
            <person name="Dieguez-Uribeondo J."/>
            <person name="de Bruijn I."/>
            <person name="Tripathy S."/>
            <person name="Jiang R."/>
            <person name="Young S.K."/>
            <person name="Zeng Q."/>
            <person name="Gargeya S."/>
            <person name="Fitzgerald M."/>
            <person name="Haas B."/>
            <person name="Abouelleil A."/>
            <person name="Alvarado L."/>
            <person name="Arachchi H.M."/>
            <person name="Berlin A."/>
            <person name="Chapman S.B."/>
            <person name="Goldberg J."/>
            <person name="Griggs A."/>
            <person name="Gujja S."/>
            <person name="Hansen M."/>
            <person name="Howarth C."/>
            <person name="Imamovic A."/>
            <person name="Larimer J."/>
            <person name="McCowen C."/>
            <person name="Montmayeur A."/>
            <person name="Murphy C."/>
            <person name="Neiman D."/>
            <person name="Pearson M."/>
            <person name="Priest M."/>
            <person name="Roberts A."/>
            <person name="Saif S."/>
            <person name="Shea T."/>
            <person name="Sisk P."/>
            <person name="Sykes S."/>
            <person name="Wortman J."/>
            <person name="Nusbaum C."/>
            <person name="Birren B."/>
        </authorList>
    </citation>
    <scope>NUCLEOTIDE SEQUENCE [LARGE SCALE GENOMIC DNA]</scope>
    <source>
        <strain evidence="6 7">VS20</strain>
    </source>
</reference>
<dbReference type="Proteomes" id="UP000030762">
    <property type="component" value="Unassembled WGS sequence"/>
</dbReference>
<dbReference type="GO" id="GO:0007157">
    <property type="term" value="P:heterophilic cell-cell adhesion via plasma membrane cell adhesion molecules"/>
    <property type="evidence" value="ECO:0007669"/>
    <property type="project" value="TreeGrafter"/>
</dbReference>
<evidence type="ECO:0000256" key="4">
    <source>
        <dbReference type="PROSITE-ProRule" id="PRU00076"/>
    </source>
</evidence>
<evidence type="ECO:0000256" key="2">
    <source>
        <dbReference type="ARBA" id="ARBA00022737"/>
    </source>
</evidence>
<evidence type="ECO:0000313" key="6">
    <source>
        <dbReference type="EMBL" id="EQC42846.1"/>
    </source>
</evidence>
<dbReference type="OMA" id="AHGRCDA"/>
<dbReference type="Gene3D" id="2.10.25.10">
    <property type="entry name" value="Laminin"/>
    <property type="match status" value="2"/>
</dbReference>
<organism evidence="6 7">
    <name type="scientific">Saprolegnia diclina (strain VS20)</name>
    <dbReference type="NCBI Taxonomy" id="1156394"/>
    <lineage>
        <taxon>Eukaryota</taxon>
        <taxon>Sar</taxon>
        <taxon>Stramenopiles</taxon>
        <taxon>Oomycota</taxon>
        <taxon>Saprolegniomycetes</taxon>
        <taxon>Saprolegniales</taxon>
        <taxon>Saprolegniaceae</taxon>
        <taxon>Saprolegnia</taxon>
    </lineage>
</organism>
<dbReference type="STRING" id="1156394.T0R7C3"/>
<name>T0R7C3_SAPDV</name>
<dbReference type="GO" id="GO:0050839">
    <property type="term" value="F:cell adhesion molecule binding"/>
    <property type="evidence" value="ECO:0007669"/>
    <property type="project" value="TreeGrafter"/>
</dbReference>
<feature type="disulfide bond" evidence="4">
    <location>
        <begin position="361"/>
        <end position="370"/>
    </location>
</feature>
<comment type="caution">
    <text evidence="4">Lacks conserved residue(s) required for the propagation of feature annotation.</text>
</comment>
<keyword evidence="2" id="KW-0677">Repeat</keyword>
<dbReference type="InterPro" id="IPR000742">
    <property type="entry name" value="EGF"/>
</dbReference>
<dbReference type="OrthoDB" id="18487at2759"/>
<evidence type="ECO:0000256" key="3">
    <source>
        <dbReference type="ARBA" id="ARBA00023157"/>
    </source>
</evidence>
<dbReference type="GO" id="GO:0042803">
    <property type="term" value="F:protein homodimerization activity"/>
    <property type="evidence" value="ECO:0007669"/>
    <property type="project" value="TreeGrafter"/>
</dbReference>